<dbReference type="PRINTS" id="PR00633">
    <property type="entry name" value="RCCNDNSATION"/>
</dbReference>
<dbReference type="Pfam" id="PF00651">
    <property type="entry name" value="BTB"/>
    <property type="match status" value="1"/>
</dbReference>
<keyword evidence="6" id="KW-0378">Hydrolase</keyword>
<dbReference type="InterPro" id="IPR016192">
    <property type="entry name" value="APOBEC/CMP_deaminase_Zn-bd"/>
</dbReference>
<feature type="region of interest" description="Disordered" evidence="13">
    <location>
        <begin position="800"/>
        <end position="820"/>
    </location>
</feature>
<evidence type="ECO:0000256" key="3">
    <source>
        <dbReference type="ARBA" id="ARBA00012783"/>
    </source>
</evidence>
<dbReference type="SUPFAM" id="SSF50985">
    <property type="entry name" value="RCC1/BLIP-II"/>
    <property type="match status" value="1"/>
</dbReference>
<dbReference type="SUPFAM" id="SSF53927">
    <property type="entry name" value="Cytidine deaminase-like"/>
    <property type="match status" value="2"/>
</dbReference>
<dbReference type="Gene3D" id="3.30.710.10">
    <property type="entry name" value="Potassium Channel Kv1.1, Chain A"/>
    <property type="match status" value="1"/>
</dbReference>
<feature type="repeat" description="RCC1" evidence="12">
    <location>
        <begin position="84"/>
        <end position="135"/>
    </location>
</feature>
<dbReference type="InterPro" id="IPR000210">
    <property type="entry name" value="BTB/POZ_dom"/>
</dbReference>
<proteinExistence type="inferred from homology"/>
<evidence type="ECO:0000256" key="5">
    <source>
        <dbReference type="ARBA" id="ARBA00022737"/>
    </source>
</evidence>
<comment type="similarity">
    <text evidence="2">Belongs to the cytidine and deoxycytidylate deaminase family.</text>
</comment>
<dbReference type="OrthoDB" id="6710946at2759"/>
<evidence type="ECO:0000256" key="11">
    <source>
        <dbReference type="ARBA" id="ARBA00049558"/>
    </source>
</evidence>
<comment type="cofactor">
    <cofactor evidence="1">
        <name>Zn(2+)</name>
        <dbReference type="ChEBI" id="CHEBI:29105"/>
    </cofactor>
</comment>
<comment type="catalytic activity">
    <reaction evidence="11">
        <text>cytidine + H2O + H(+) = uridine + NH4(+)</text>
        <dbReference type="Rhea" id="RHEA:16069"/>
        <dbReference type="ChEBI" id="CHEBI:15377"/>
        <dbReference type="ChEBI" id="CHEBI:15378"/>
        <dbReference type="ChEBI" id="CHEBI:16704"/>
        <dbReference type="ChEBI" id="CHEBI:17562"/>
        <dbReference type="ChEBI" id="CHEBI:28938"/>
        <dbReference type="EC" id="3.5.4.5"/>
    </reaction>
</comment>
<evidence type="ECO:0000256" key="7">
    <source>
        <dbReference type="ARBA" id="ARBA00022833"/>
    </source>
</evidence>
<dbReference type="PROSITE" id="PS50097">
    <property type="entry name" value="BTB"/>
    <property type="match status" value="1"/>
</dbReference>
<evidence type="ECO:0000313" key="16">
    <source>
        <dbReference type="EMBL" id="KAG9339465.1"/>
    </source>
</evidence>
<evidence type="ECO:0000256" key="6">
    <source>
        <dbReference type="ARBA" id="ARBA00022801"/>
    </source>
</evidence>
<gene>
    <name evidence="16" type="ORF">JZ751_023603</name>
</gene>
<feature type="repeat" description="RCC1" evidence="12">
    <location>
        <begin position="327"/>
        <end position="379"/>
    </location>
</feature>
<protein>
    <recommendedName>
        <fullName evidence="8">Cytidine and dCMP deaminase domain-containing protein 1</fullName>
        <ecNumber evidence="3">3.5.4.5</ecNumber>
    </recommendedName>
    <alternativeName>
        <fullName evidence="9">Cytidine deaminase</fullName>
    </alternativeName>
</protein>
<feature type="repeat" description="RCC1" evidence="12">
    <location>
        <begin position="228"/>
        <end position="280"/>
    </location>
</feature>
<accession>A0A8T2NGF8</accession>
<dbReference type="FunFam" id="3.40.140.10:FF:000028">
    <property type="entry name" value="Cytidine and dCMP deaminase domain containing 1"/>
    <property type="match status" value="1"/>
</dbReference>
<evidence type="ECO:0000259" key="15">
    <source>
        <dbReference type="PROSITE" id="PS51747"/>
    </source>
</evidence>
<keyword evidence="5" id="KW-0677">Repeat</keyword>
<dbReference type="InterPro" id="IPR000408">
    <property type="entry name" value="Reg_chr_condens"/>
</dbReference>
<dbReference type="Pfam" id="PF00383">
    <property type="entry name" value="dCMP_cyt_deam_1"/>
    <property type="match status" value="1"/>
</dbReference>
<dbReference type="InterPro" id="IPR002125">
    <property type="entry name" value="CMP_dCMP_dom"/>
</dbReference>
<dbReference type="FunFam" id="3.30.710.10:FF:000034">
    <property type="entry name" value="RCC1 and BTB domain-containing protein 1 isoform X2"/>
    <property type="match status" value="1"/>
</dbReference>
<evidence type="ECO:0000313" key="17">
    <source>
        <dbReference type="Proteomes" id="UP000824540"/>
    </source>
</evidence>
<dbReference type="Proteomes" id="UP000824540">
    <property type="component" value="Unassembled WGS sequence"/>
</dbReference>
<feature type="region of interest" description="Disordered" evidence="13">
    <location>
        <begin position="776"/>
        <end position="795"/>
    </location>
</feature>
<evidence type="ECO:0000259" key="14">
    <source>
        <dbReference type="PROSITE" id="PS50097"/>
    </source>
</evidence>
<dbReference type="GO" id="GO:0008270">
    <property type="term" value="F:zinc ion binding"/>
    <property type="evidence" value="ECO:0007669"/>
    <property type="project" value="InterPro"/>
</dbReference>
<evidence type="ECO:0000256" key="4">
    <source>
        <dbReference type="ARBA" id="ARBA00022723"/>
    </source>
</evidence>
<dbReference type="PROSITE" id="PS00626">
    <property type="entry name" value="RCC1_2"/>
    <property type="match status" value="1"/>
</dbReference>
<name>A0A8T2NGF8_9TELE</name>
<evidence type="ECO:0000256" key="9">
    <source>
        <dbReference type="ARBA" id="ARBA00041919"/>
    </source>
</evidence>
<dbReference type="InterPro" id="IPR047996">
    <property type="entry name" value="RCBTB1_BTB_POZ"/>
</dbReference>
<dbReference type="PROSITE" id="PS51747">
    <property type="entry name" value="CYT_DCMP_DEAMINASES_2"/>
    <property type="match status" value="2"/>
</dbReference>
<dbReference type="GO" id="GO:0004126">
    <property type="term" value="F:cytidine deaminase activity"/>
    <property type="evidence" value="ECO:0007669"/>
    <property type="project" value="UniProtKB-EC"/>
</dbReference>
<comment type="catalytic activity">
    <reaction evidence="10">
        <text>2'-deoxycytidine + H2O + H(+) = 2'-deoxyuridine + NH4(+)</text>
        <dbReference type="Rhea" id="RHEA:13433"/>
        <dbReference type="ChEBI" id="CHEBI:15377"/>
        <dbReference type="ChEBI" id="CHEBI:15378"/>
        <dbReference type="ChEBI" id="CHEBI:15698"/>
        <dbReference type="ChEBI" id="CHEBI:16450"/>
        <dbReference type="ChEBI" id="CHEBI:28938"/>
        <dbReference type="EC" id="3.5.4.5"/>
    </reaction>
</comment>
<dbReference type="PROSITE" id="PS00903">
    <property type="entry name" value="CYT_DCMP_DEAMINASES_1"/>
    <property type="match status" value="1"/>
</dbReference>
<dbReference type="InterPro" id="IPR016193">
    <property type="entry name" value="Cytidine_deaminase-like"/>
</dbReference>
<feature type="domain" description="CMP/dCMP-type deaminase" evidence="15">
    <location>
        <begin position="1392"/>
        <end position="1540"/>
    </location>
</feature>
<organism evidence="16 17">
    <name type="scientific">Albula glossodonta</name>
    <name type="common">roundjaw bonefish</name>
    <dbReference type="NCBI Taxonomy" id="121402"/>
    <lineage>
        <taxon>Eukaryota</taxon>
        <taxon>Metazoa</taxon>
        <taxon>Chordata</taxon>
        <taxon>Craniata</taxon>
        <taxon>Vertebrata</taxon>
        <taxon>Euteleostomi</taxon>
        <taxon>Actinopterygii</taxon>
        <taxon>Neopterygii</taxon>
        <taxon>Teleostei</taxon>
        <taxon>Albuliformes</taxon>
        <taxon>Albulidae</taxon>
        <taxon>Albula</taxon>
    </lineage>
</organism>
<dbReference type="Gene3D" id="3.40.140.10">
    <property type="entry name" value="Cytidine Deaminase, domain 2"/>
    <property type="match status" value="2"/>
</dbReference>
<dbReference type="PROSITE" id="PS50012">
    <property type="entry name" value="RCC1_3"/>
    <property type="match status" value="5"/>
</dbReference>
<feature type="repeat" description="RCC1" evidence="12">
    <location>
        <begin position="275"/>
        <end position="326"/>
    </location>
</feature>
<dbReference type="InterPro" id="IPR051625">
    <property type="entry name" value="Signaling_Regulatory_Domain"/>
</dbReference>
<dbReference type="InterPro" id="IPR009091">
    <property type="entry name" value="RCC1/BLIP-II"/>
</dbReference>
<dbReference type="PANTHER" id="PTHR22872:SF4">
    <property type="entry name" value="RCC1 AND BTB DOMAIN-CONTAINING PROTEIN 1 ISOFORM X1"/>
    <property type="match status" value="1"/>
</dbReference>
<sequence length="1582" mass="175131">MVCSDNSGASTCDSACPIPSHVSAPTSSPAPIPAPAQRQVRAAMVDVSKWPLFTLLGAQEIASIRQACIFGTSANEAIYITHDDEVFVFGLNCSNCLGTGDNQSTIMPKKLDVLSGKKVVSLSYGSGPHVLLTTEEGELFAWGHNGYSQLGNGTTNQGVSPVLVTANLLNKKVTDVACGSHHSMALTSEGEQVTLRESGDCLQGAGRPLRAGRRSTPTVLGKACALLHAVYAWGYNNCGQVGSGSTANQPSPRKVSNCLQNKAVVSIACGQTSSMAVYGWGYNGNGQLGLGNNGNQLTPCRLAALQGFCVLQIASGYAHSLALTDEGLLYAWGANTYGQLGTGNKSNQLGPVQIMAEKESRIVEIAACHSTHTSAAKTQSGQVYMWGQCRGQAIVLPHLTHFTCTDDVFACFATPSVMWRLLSMEHDDFLTVAQSLKKEFDSPETSDLKFSVDGKYIHVHKAVLKIRCEHFRSMFQSHWNEDMKEVIEIDQFSYPVYRSFLEFLYTDNVDLPPEDAIGLLDLATSYCENRLKRLCQHIIKRGITVENAFSLLSAAVRYDAEDLEEFCFKFCVNHLTEVTQTAAFWQIDGNMLKESGSTPEASITLRESAHSVDEEQNQSYSPMVSPRGDNLQVIFSEMVFIADMNLVKMDSTQPASRHFLQKWEAKQAGLGEADLELHVTALKGGQLPELQRCTKCCTLYHCFLCPPEMYMPRARHHVKQHLEVHRKNAVRFEDYEICKCNQPCRNTGHFHCIKCPKTIIRREGFISHLNICNPKTEEEGSPSNAPESPVQPAPKVARKFSSPLTTPQAKFESPLPKETGAPVAVQPRASGVIHKAQCPHCHLILNRKNLARHISRNHMEESVGGISHRSHLPSQCIDSMNGIYAVARSFEGPPVPIHVKKGALGEANEAFCEMNNCQLMQMKSYMQGAQCCHLKSVDFCSSEGPTEFLTERTLSEMVSRQWVTAKKKAECLQMQRTALTASVPLSVQIHIGSPFNKYYVSVYEPAMKKYSQFGRVIVAYNSNTNTLSCPCSKLDTCCLHKFICTWHLFQVEEQLFGRGEKEEEADEDEQFEQVEFCMKAMGELEDGVPVGLPVVTMENDVREASTQTDIEVKGHGPRLSKISLFTLLSLWMELFPKGKSQVKNGPQQTQTTGLVVVQDRNVIGLHCSSAELHVGQVAVIKHGPRLKGCDLYFSRKPCSTCLKMIVNVGVNRVSYWPGDPELSLLSPADDAKGSNTDGRTWPRSQDAVLDAIAAERLKSNSRPHICVLLQPLASSMLQFAEETSRDCDFLERIAADDPHLDTGALFAAQRRRRLEDLTETFFIPDEQQHRDVLTKMGLETFCVEPYFTNLRQHMRDLIGVLATVSSSVPDVRLGYGFYRKDPTEPTQGVSQEIARHCIIQACLLAYRTEDPKVGVGAVIWAEGKSARCDGTGHLYLLGCGYNAYPAGSEYAEFPQMDTSQEDRQNRKYRYIIHAEQNALIFRSAEIKEEENTMLFVTKCPCDECVPLIMGAGIKQIYTTDLDSGKDKHDISYLRFDSLQGVQKFIWQRNSQAGDISESPIPSLSSKLHKPTTDNFLLPELFS</sequence>
<keyword evidence="7" id="KW-0862">Zinc</keyword>
<comment type="caution">
    <text evidence="16">The sequence shown here is derived from an EMBL/GenBank/DDBJ whole genome shotgun (WGS) entry which is preliminary data.</text>
</comment>
<feature type="repeat" description="RCC1" evidence="12">
    <location>
        <begin position="137"/>
        <end position="189"/>
    </location>
</feature>
<evidence type="ECO:0000256" key="12">
    <source>
        <dbReference type="PROSITE-ProRule" id="PRU00235"/>
    </source>
</evidence>
<evidence type="ECO:0000256" key="1">
    <source>
        <dbReference type="ARBA" id="ARBA00001947"/>
    </source>
</evidence>
<dbReference type="Gene3D" id="2.130.10.30">
    <property type="entry name" value="Regulator of chromosome condensation 1/beta-lactamase-inhibitor protein II"/>
    <property type="match status" value="2"/>
</dbReference>
<dbReference type="InterPro" id="IPR011333">
    <property type="entry name" value="SKP1/BTB/POZ_sf"/>
</dbReference>
<feature type="domain" description="CMP/dCMP-type deaminase" evidence="15">
    <location>
        <begin position="1126"/>
        <end position="1235"/>
    </location>
</feature>
<dbReference type="SUPFAM" id="SSF54695">
    <property type="entry name" value="POZ domain"/>
    <property type="match status" value="1"/>
</dbReference>
<dbReference type="FunFam" id="3.40.140.10:FF:000030">
    <property type="entry name" value="Cytidine and dCMP deaminase domain-containing protein 1"/>
    <property type="match status" value="1"/>
</dbReference>
<dbReference type="Pfam" id="PF00415">
    <property type="entry name" value="RCC1"/>
    <property type="match status" value="4"/>
</dbReference>
<dbReference type="SMART" id="SM00225">
    <property type="entry name" value="BTB"/>
    <property type="match status" value="1"/>
</dbReference>
<evidence type="ECO:0000256" key="10">
    <source>
        <dbReference type="ARBA" id="ARBA00049252"/>
    </source>
</evidence>
<dbReference type="PANTHER" id="PTHR22872">
    <property type="entry name" value="BTK-BINDING PROTEIN-RELATED"/>
    <property type="match status" value="1"/>
</dbReference>
<evidence type="ECO:0000256" key="8">
    <source>
        <dbReference type="ARBA" id="ARBA00040574"/>
    </source>
</evidence>
<dbReference type="EC" id="3.5.4.5" evidence="3"/>
<dbReference type="EMBL" id="JAFBMS010000053">
    <property type="protein sequence ID" value="KAG9339465.1"/>
    <property type="molecule type" value="Genomic_DNA"/>
</dbReference>
<dbReference type="CDD" id="cd18353">
    <property type="entry name" value="BTB_POZ_RCBTB1_CLLD7"/>
    <property type="match status" value="1"/>
</dbReference>
<keyword evidence="17" id="KW-1185">Reference proteome</keyword>
<evidence type="ECO:0000256" key="13">
    <source>
        <dbReference type="SAM" id="MobiDB-lite"/>
    </source>
</evidence>
<feature type="domain" description="BTB" evidence="14">
    <location>
        <begin position="446"/>
        <end position="513"/>
    </location>
</feature>
<evidence type="ECO:0000256" key="2">
    <source>
        <dbReference type="ARBA" id="ARBA00006576"/>
    </source>
</evidence>
<reference evidence="16" key="1">
    <citation type="thesis" date="2021" institute="BYU ScholarsArchive" country="Provo, UT, USA">
        <title>Applications of and Algorithms for Genome Assembly and Genomic Analyses with an Emphasis on Marine Teleosts.</title>
        <authorList>
            <person name="Pickett B.D."/>
        </authorList>
    </citation>
    <scope>NUCLEOTIDE SEQUENCE</scope>
    <source>
        <strain evidence="16">HI-2016</strain>
    </source>
</reference>
<keyword evidence="4" id="KW-0479">Metal-binding</keyword>